<protein>
    <submittedName>
        <fullName evidence="1">Uncharacterized protein</fullName>
    </submittedName>
</protein>
<dbReference type="GeneID" id="28829989"/>
<dbReference type="KEGG" id="psco:LY89DRAFT_737487"/>
<dbReference type="RefSeq" id="XP_018067863.1">
    <property type="nucleotide sequence ID" value="XM_018220263.1"/>
</dbReference>
<sequence>MRSGSGVFMSVDIDTYMPLMDDDVAFNLGAHAAMSSKIRLMVVRCDFVYDAEGMIDCLNELIIDHTSLETLDAIILVKDVKRQELDGDTFVKAVTDRIKEDFDDLKARLPERQFPTLEFSMDKEFFESYNIQLPETT</sequence>
<evidence type="ECO:0000313" key="1">
    <source>
        <dbReference type="EMBL" id="KUJ13508.1"/>
    </source>
</evidence>
<organism evidence="1 2">
    <name type="scientific">Mollisia scopiformis</name>
    <name type="common">Conifer needle endophyte fungus</name>
    <name type="synonym">Phialocephala scopiformis</name>
    <dbReference type="NCBI Taxonomy" id="149040"/>
    <lineage>
        <taxon>Eukaryota</taxon>
        <taxon>Fungi</taxon>
        <taxon>Dikarya</taxon>
        <taxon>Ascomycota</taxon>
        <taxon>Pezizomycotina</taxon>
        <taxon>Leotiomycetes</taxon>
        <taxon>Helotiales</taxon>
        <taxon>Mollisiaceae</taxon>
        <taxon>Mollisia</taxon>
    </lineage>
</organism>
<proteinExistence type="predicted"/>
<evidence type="ECO:0000313" key="2">
    <source>
        <dbReference type="Proteomes" id="UP000070700"/>
    </source>
</evidence>
<keyword evidence="2" id="KW-1185">Reference proteome</keyword>
<dbReference type="Proteomes" id="UP000070700">
    <property type="component" value="Unassembled WGS sequence"/>
</dbReference>
<dbReference type="InParanoid" id="A0A194WZY4"/>
<name>A0A194WZY4_MOLSC</name>
<reference evidence="1 2" key="1">
    <citation type="submission" date="2015-10" db="EMBL/GenBank/DDBJ databases">
        <title>Full genome of DAOMC 229536 Phialocephala scopiformis, a fungal endophyte of spruce producing the potent anti-insectan compound rugulosin.</title>
        <authorList>
            <consortium name="DOE Joint Genome Institute"/>
            <person name="Walker A.K."/>
            <person name="Frasz S.L."/>
            <person name="Seifert K.A."/>
            <person name="Miller J.D."/>
            <person name="Mondo S.J."/>
            <person name="Labutti K."/>
            <person name="Lipzen A."/>
            <person name="Dockter R."/>
            <person name="Kennedy M."/>
            <person name="Grigoriev I.V."/>
            <person name="Spatafora J.W."/>
        </authorList>
    </citation>
    <scope>NUCLEOTIDE SEQUENCE [LARGE SCALE GENOMIC DNA]</scope>
    <source>
        <strain evidence="1 2">CBS 120377</strain>
    </source>
</reference>
<gene>
    <name evidence="1" type="ORF">LY89DRAFT_737487</name>
</gene>
<accession>A0A194WZY4</accession>
<dbReference type="AlphaFoldDB" id="A0A194WZY4"/>
<dbReference type="EMBL" id="KQ947422">
    <property type="protein sequence ID" value="KUJ13508.1"/>
    <property type="molecule type" value="Genomic_DNA"/>
</dbReference>